<dbReference type="InterPro" id="IPR012337">
    <property type="entry name" value="RNaseH-like_sf"/>
</dbReference>
<dbReference type="InterPro" id="IPR033390">
    <property type="entry name" value="Rv2179c-like"/>
</dbReference>
<dbReference type="InterPro" id="IPR036397">
    <property type="entry name" value="RNaseH_sf"/>
</dbReference>
<dbReference type="SUPFAM" id="SSF53098">
    <property type="entry name" value="Ribonuclease H-like"/>
    <property type="match status" value="1"/>
</dbReference>
<sequence length="177" mass="20272">MSNCVMLDLETLGTHPDCVILTIGAIKFNPYSTQPPGEGIYLKLDIQEQLTLGRSVTESTIEWWGKQDPRVREEAMGETDRVSVNDLRKDLNKFLVGVEHIWAQGPAFDIVILEDLYRQQSWPIPWHFWQIRDSRTLFGVHGDPRVAGRDQAHNALMDCYYQAEAVQKVFSNLGLTR</sequence>
<dbReference type="Gene3D" id="3.30.420.10">
    <property type="entry name" value="Ribonuclease H-like superfamily/Ribonuclease H"/>
    <property type="match status" value="1"/>
</dbReference>
<name>A0A6J5T152_9CAUD</name>
<dbReference type="GO" id="GO:0004527">
    <property type="term" value="F:exonuclease activity"/>
    <property type="evidence" value="ECO:0007669"/>
    <property type="project" value="UniProtKB-KW"/>
</dbReference>
<dbReference type="Pfam" id="PF16473">
    <property type="entry name" value="Rv2179c-like"/>
    <property type="match status" value="1"/>
</dbReference>
<keyword evidence="2" id="KW-0540">Nuclease</keyword>
<accession>A0A6J5T152</accession>
<keyword evidence="2" id="KW-0378">Hydrolase</keyword>
<proteinExistence type="predicted"/>
<protein>
    <submittedName>
        <fullName evidence="2">Exonuclease</fullName>
    </submittedName>
</protein>
<feature type="domain" description="3'-5' exoribonuclease Rv2179c-like" evidence="1">
    <location>
        <begin position="4"/>
        <end position="169"/>
    </location>
</feature>
<reference evidence="2" key="1">
    <citation type="submission" date="2020-05" db="EMBL/GenBank/DDBJ databases">
        <authorList>
            <person name="Chiriac C."/>
            <person name="Salcher M."/>
            <person name="Ghai R."/>
            <person name="Kavagutti S V."/>
        </authorList>
    </citation>
    <scope>NUCLEOTIDE SEQUENCE</scope>
</reference>
<evidence type="ECO:0000259" key="1">
    <source>
        <dbReference type="Pfam" id="PF16473"/>
    </source>
</evidence>
<keyword evidence="2" id="KW-0269">Exonuclease</keyword>
<evidence type="ECO:0000313" key="2">
    <source>
        <dbReference type="EMBL" id="CAB4220711.1"/>
    </source>
</evidence>
<dbReference type="EMBL" id="LR797503">
    <property type="protein sequence ID" value="CAB4220711.1"/>
    <property type="molecule type" value="Genomic_DNA"/>
</dbReference>
<gene>
    <name evidence="2" type="ORF">UFOVP1636_30</name>
</gene>
<organism evidence="2">
    <name type="scientific">uncultured Caudovirales phage</name>
    <dbReference type="NCBI Taxonomy" id="2100421"/>
    <lineage>
        <taxon>Viruses</taxon>
        <taxon>Duplodnaviria</taxon>
        <taxon>Heunggongvirae</taxon>
        <taxon>Uroviricota</taxon>
        <taxon>Caudoviricetes</taxon>
        <taxon>Peduoviridae</taxon>
        <taxon>Maltschvirus</taxon>
        <taxon>Maltschvirus maltsch</taxon>
    </lineage>
</organism>
<dbReference type="GO" id="GO:0003676">
    <property type="term" value="F:nucleic acid binding"/>
    <property type="evidence" value="ECO:0007669"/>
    <property type="project" value="InterPro"/>
</dbReference>